<dbReference type="OrthoDB" id="655030at2759"/>
<evidence type="ECO:0000256" key="4">
    <source>
        <dbReference type="ARBA" id="ARBA00023033"/>
    </source>
</evidence>
<evidence type="ECO:0000259" key="5">
    <source>
        <dbReference type="Pfam" id="PF01494"/>
    </source>
</evidence>
<reference evidence="6" key="1">
    <citation type="journal article" date="2020" name="Stud. Mycol.">
        <title>101 Dothideomycetes genomes: a test case for predicting lifestyles and emergence of pathogens.</title>
        <authorList>
            <person name="Haridas S."/>
            <person name="Albert R."/>
            <person name="Binder M."/>
            <person name="Bloem J."/>
            <person name="Labutti K."/>
            <person name="Salamov A."/>
            <person name="Andreopoulos B."/>
            <person name="Baker S."/>
            <person name="Barry K."/>
            <person name="Bills G."/>
            <person name="Bluhm B."/>
            <person name="Cannon C."/>
            <person name="Castanera R."/>
            <person name="Culley D."/>
            <person name="Daum C."/>
            <person name="Ezra D."/>
            <person name="Gonzalez J."/>
            <person name="Henrissat B."/>
            <person name="Kuo A."/>
            <person name="Liang C."/>
            <person name="Lipzen A."/>
            <person name="Lutzoni F."/>
            <person name="Magnuson J."/>
            <person name="Mondo S."/>
            <person name="Nolan M."/>
            <person name="Ohm R."/>
            <person name="Pangilinan J."/>
            <person name="Park H.-J."/>
            <person name="Ramirez L."/>
            <person name="Alfaro M."/>
            <person name="Sun H."/>
            <person name="Tritt A."/>
            <person name="Yoshinaga Y."/>
            <person name="Zwiers L.-H."/>
            <person name="Turgeon B."/>
            <person name="Goodwin S."/>
            <person name="Spatafora J."/>
            <person name="Crous P."/>
            <person name="Grigoriev I."/>
        </authorList>
    </citation>
    <scope>NUCLEOTIDE SEQUENCE</scope>
    <source>
        <strain evidence="6">CBS 121167</strain>
    </source>
</reference>
<dbReference type="SUPFAM" id="SSF51905">
    <property type="entry name" value="FAD/NAD(P)-binding domain"/>
    <property type="match status" value="1"/>
</dbReference>
<evidence type="ECO:0000256" key="2">
    <source>
        <dbReference type="ARBA" id="ARBA00022827"/>
    </source>
</evidence>
<dbReference type="Pfam" id="PF01494">
    <property type="entry name" value="FAD_binding_3"/>
    <property type="match status" value="2"/>
</dbReference>
<accession>A0A6A6BJX1</accession>
<protein>
    <recommendedName>
        <fullName evidence="5">FAD-binding domain-containing protein</fullName>
    </recommendedName>
</protein>
<evidence type="ECO:0000313" key="6">
    <source>
        <dbReference type="EMBL" id="KAF2143594.1"/>
    </source>
</evidence>
<organism evidence="6 7">
    <name type="scientific">Aplosporella prunicola CBS 121167</name>
    <dbReference type="NCBI Taxonomy" id="1176127"/>
    <lineage>
        <taxon>Eukaryota</taxon>
        <taxon>Fungi</taxon>
        <taxon>Dikarya</taxon>
        <taxon>Ascomycota</taxon>
        <taxon>Pezizomycotina</taxon>
        <taxon>Dothideomycetes</taxon>
        <taxon>Dothideomycetes incertae sedis</taxon>
        <taxon>Botryosphaeriales</taxon>
        <taxon>Aplosporellaceae</taxon>
        <taxon>Aplosporella</taxon>
    </lineage>
</organism>
<dbReference type="RefSeq" id="XP_033399306.1">
    <property type="nucleotide sequence ID" value="XM_033538035.1"/>
</dbReference>
<dbReference type="AlphaFoldDB" id="A0A6A6BJX1"/>
<dbReference type="InterPro" id="IPR036188">
    <property type="entry name" value="FAD/NAD-bd_sf"/>
</dbReference>
<dbReference type="Proteomes" id="UP000799438">
    <property type="component" value="Unassembled WGS sequence"/>
</dbReference>
<dbReference type="PANTHER" id="PTHR46972">
    <property type="entry name" value="MONOOXYGENASE ASQM-RELATED"/>
    <property type="match status" value="1"/>
</dbReference>
<dbReference type="InterPro" id="IPR002938">
    <property type="entry name" value="FAD-bd"/>
</dbReference>
<feature type="domain" description="FAD-binding" evidence="5">
    <location>
        <begin position="6"/>
        <end position="172"/>
    </location>
</feature>
<proteinExistence type="predicted"/>
<dbReference type="GO" id="GO:0071949">
    <property type="term" value="F:FAD binding"/>
    <property type="evidence" value="ECO:0007669"/>
    <property type="project" value="InterPro"/>
</dbReference>
<gene>
    <name evidence="6" type="ORF">K452DRAFT_246807</name>
</gene>
<dbReference type="GO" id="GO:0004497">
    <property type="term" value="F:monooxygenase activity"/>
    <property type="evidence" value="ECO:0007669"/>
    <property type="project" value="UniProtKB-KW"/>
</dbReference>
<sequence length="402" mass="43058">MAAPRIAIIGAGPAGLTLARLLHNHRIPSTVFEKAASPHTQHAAGGSLDLHETSGQRALRLAGLWPQFQAHARYDGQDVRMLDRAGTSLLDLRGADAGRPEIDRPVLVQLLRDSLPGEAVRWGRRVAHVDADAGTVRFFAADDGSSSSEERFDLIVGADGAWSRVRPAVSTLAPFYAGVSGAELWIQDPAATAPDVDALVGSGTVFVWGEEAGGGACIAAQRSGTGSICVYAFVRRGEGWLGAQGVDWTDVGQAKAALLPEFEAFAPELRRLVEACDCRASPRPLFMLPVGARWPHRRGVTLVGDAAHLMTPFAGEGVNAGMGDAVELAEAIDWTKEALDAAVREYESHMFPRAEMLMKMTWDSLQERFEPGGGKSFADRMLFLLEQREKGERVVDGGVGAE</sequence>
<dbReference type="PRINTS" id="PR00420">
    <property type="entry name" value="RNGMNOXGNASE"/>
</dbReference>
<keyword evidence="2" id="KW-0274">FAD</keyword>
<evidence type="ECO:0000313" key="7">
    <source>
        <dbReference type="Proteomes" id="UP000799438"/>
    </source>
</evidence>
<keyword evidence="4" id="KW-0503">Monooxygenase</keyword>
<dbReference type="GeneID" id="54295531"/>
<evidence type="ECO:0000256" key="1">
    <source>
        <dbReference type="ARBA" id="ARBA00022630"/>
    </source>
</evidence>
<dbReference type="PANTHER" id="PTHR46972:SF1">
    <property type="entry name" value="FAD DEPENDENT OXIDOREDUCTASE DOMAIN-CONTAINING PROTEIN"/>
    <property type="match status" value="1"/>
</dbReference>
<keyword evidence="7" id="KW-1185">Reference proteome</keyword>
<keyword evidence="3" id="KW-0560">Oxidoreductase</keyword>
<dbReference type="Gene3D" id="3.50.50.60">
    <property type="entry name" value="FAD/NAD(P)-binding domain"/>
    <property type="match status" value="1"/>
</dbReference>
<dbReference type="EMBL" id="ML995481">
    <property type="protein sequence ID" value="KAF2143594.1"/>
    <property type="molecule type" value="Genomic_DNA"/>
</dbReference>
<evidence type="ECO:0000256" key="3">
    <source>
        <dbReference type="ARBA" id="ARBA00023002"/>
    </source>
</evidence>
<name>A0A6A6BJX1_9PEZI</name>
<keyword evidence="1" id="KW-0285">Flavoprotein</keyword>
<feature type="domain" description="FAD-binding" evidence="5">
    <location>
        <begin position="299"/>
        <end position="358"/>
    </location>
</feature>